<reference evidence="3" key="1">
    <citation type="submission" date="2022-05" db="EMBL/GenBank/DDBJ databases">
        <title>Novel bacterial taxa in a minimal lignocellulolytic consortium and its capacity to transform plastics disclosed by genome-resolved metagenomics.</title>
        <authorList>
            <person name="Rodriguez C.A.D."/>
            <person name="Diaz-Garcia L."/>
            <person name="Herrera K."/>
            <person name="Tarazona N.A."/>
            <person name="Sproer C."/>
            <person name="Overmann J."/>
            <person name="Jimenez D.J."/>
        </authorList>
    </citation>
    <scope>NUCLEOTIDE SEQUENCE</scope>
    <source>
        <strain evidence="3">MAG5</strain>
    </source>
</reference>
<dbReference type="InterPro" id="IPR015168">
    <property type="entry name" value="SsuA/THI5"/>
</dbReference>
<keyword evidence="1" id="KW-0732">Signal</keyword>
<dbReference type="GO" id="GO:0009228">
    <property type="term" value="P:thiamine biosynthetic process"/>
    <property type="evidence" value="ECO:0007669"/>
    <property type="project" value="InterPro"/>
</dbReference>
<evidence type="ECO:0000313" key="4">
    <source>
        <dbReference type="Proteomes" id="UP001056756"/>
    </source>
</evidence>
<evidence type="ECO:0000256" key="1">
    <source>
        <dbReference type="SAM" id="SignalP"/>
    </source>
</evidence>
<proteinExistence type="predicted"/>
<dbReference type="Gene3D" id="3.40.190.10">
    <property type="entry name" value="Periplasmic binding protein-like II"/>
    <property type="match status" value="2"/>
</dbReference>
<dbReference type="Pfam" id="PF09084">
    <property type="entry name" value="NMT1"/>
    <property type="match status" value="1"/>
</dbReference>
<dbReference type="EMBL" id="CP097899">
    <property type="protein sequence ID" value="URN93333.1"/>
    <property type="molecule type" value="Genomic_DNA"/>
</dbReference>
<feature type="chain" id="PRO_5039920208" evidence="1">
    <location>
        <begin position="27"/>
        <end position="341"/>
    </location>
</feature>
<feature type="signal peptide" evidence="1">
    <location>
        <begin position="1"/>
        <end position="26"/>
    </location>
</feature>
<organism evidence="3 4">
    <name type="scientific">Candidatus Pristimantibacillus lignocellulolyticus</name>
    <dbReference type="NCBI Taxonomy" id="2994561"/>
    <lineage>
        <taxon>Bacteria</taxon>
        <taxon>Bacillati</taxon>
        <taxon>Bacillota</taxon>
        <taxon>Bacilli</taxon>
        <taxon>Bacillales</taxon>
        <taxon>Paenibacillaceae</taxon>
        <taxon>Candidatus Pristimantibacillus</taxon>
    </lineage>
</organism>
<dbReference type="PANTHER" id="PTHR31528">
    <property type="entry name" value="4-AMINO-5-HYDROXYMETHYL-2-METHYLPYRIMIDINE PHOSPHATE SYNTHASE THI11-RELATED"/>
    <property type="match status" value="1"/>
</dbReference>
<dbReference type="KEGG" id="plig:NAG76_16045"/>
<dbReference type="PROSITE" id="PS51257">
    <property type="entry name" value="PROKAR_LIPOPROTEIN"/>
    <property type="match status" value="1"/>
</dbReference>
<dbReference type="Proteomes" id="UP001056756">
    <property type="component" value="Chromosome"/>
</dbReference>
<protein>
    <submittedName>
        <fullName evidence="3">ABC transporter substrate-binding protein</fullName>
    </submittedName>
</protein>
<gene>
    <name evidence="3" type="ORF">NAG76_16045</name>
</gene>
<feature type="domain" description="SsuA/THI5-like" evidence="2">
    <location>
        <begin position="56"/>
        <end position="269"/>
    </location>
</feature>
<dbReference type="InterPro" id="IPR027939">
    <property type="entry name" value="NMT1/THI5"/>
</dbReference>
<name>A0A9J6ZAZ9_9BACL</name>
<dbReference type="SUPFAM" id="SSF53850">
    <property type="entry name" value="Periplasmic binding protein-like II"/>
    <property type="match status" value="1"/>
</dbReference>
<evidence type="ECO:0000259" key="2">
    <source>
        <dbReference type="Pfam" id="PF09084"/>
    </source>
</evidence>
<dbReference type="AlphaFoldDB" id="A0A9J6ZAZ9"/>
<dbReference type="PANTHER" id="PTHR31528:SF3">
    <property type="entry name" value="THIAMINE BIOSYNTHESIS PROTEIN HI_0357-RELATED"/>
    <property type="match status" value="1"/>
</dbReference>
<sequence>MKVKGLKWLVVIALLTVITACGNANVQQDKETGTTGEGGKEKELRKVQLVLDYTPNTNHTGLYVARDKGYFAEQGLEVEIISPVQGGADAAVGSNNVEFGISYQENLTVARVAGVPVVSLAAIIQHNTSGFASKKDKGIDSPSKFEGMRYGGWGSPIETSIIDSLMRTDNADFSKLEIVNMGDSDFFTAVERDVDFAWIFYAWTGIEAELRGVDLNMVYMNEYNENLDYYTPVVVTGEKLIKEEPELVRSFLAAVVKGYQYSIDNPADAAEVLIAAEPDLNADLVRASQQWLSPKYQDDAPRFGEQKLSVWEGYADWMYSNELLNGELDAEAAFTNEFLPQ</sequence>
<evidence type="ECO:0000313" key="3">
    <source>
        <dbReference type="EMBL" id="URN93333.1"/>
    </source>
</evidence>
<accession>A0A9J6ZAZ9</accession>